<dbReference type="RefSeq" id="WP_236091166.1">
    <property type="nucleotide sequence ID" value="NZ_JAKGSG010000059.1"/>
</dbReference>
<protein>
    <submittedName>
        <fullName evidence="1">Uncharacterized protein</fullName>
    </submittedName>
</protein>
<dbReference type="AlphaFoldDB" id="A0AA41QJS9"/>
<dbReference type="Proteomes" id="UP001165405">
    <property type="component" value="Unassembled WGS sequence"/>
</dbReference>
<organism evidence="1 2">
    <name type="scientific">Antribacter soli</name>
    <dbReference type="NCBI Taxonomy" id="2910976"/>
    <lineage>
        <taxon>Bacteria</taxon>
        <taxon>Bacillati</taxon>
        <taxon>Actinomycetota</taxon>
        <taxon>Actinomycetes</taxon>
        <taxon>Micrococcales</taxon>
        <taxon>Promicromonosporaceae</taxon>
        <taxon>Antribacter</taxon>
    </lineage>
</organism>
<evidence type="ECO:0000313" key="1">
    <source>
        <dbReference type="EMBL" id="MCF4123354.1"/>
    </source>
</evidence>
<keyword evidence="2" id="KW-1185">Reference proteome</keyword>
<gene>
    <name evidence="1" type="ORF">L1785_20515</name>
</gene>
<sequence>MVVGDLDGGDAEVADGLGLLCGWPAEGRGVVVKFAHAAVGELDAHPEPERLELSHVIEGPVRGVGLPFVRWVPGRQSRVAGVRVAGGHPRIYS</sequence>
<name>A0AA41QJS9_9MICO</name>
<proteinExistence type="predicted"/>
<accession>A0AA41QJS9</accession>
<evidence type="ECO:0000313" key="2">
    <source>
        <dbReference type="Proteomes" id="UP001165405"/>
    </source>
</evidence>
<dbReference type="EMBL" id="JAKGSG010000059">
    <property type="protein sequence ID" value="MCF4123354.1"/>
    <property type="molecule type" value="Genomic_DNA"/>
</dbReference>
<reference evidence="1" key="1">
    <citation type="submission" date="2022-01" db="EMBL/GenBank/DDBJ databases">
        <title>Antribacter sp. nov., isolated from Guizhou of China.</title>
        <authorList>
            <person name="Chengliang C."/>
            <person name="Ya Z."/>
        </authorList>
    </citation>
    <scope>NUCLEOTIDE SEQUENCE</scope>
    <source>
        <strain evidence="1">KLBMP 9083</strain>
    </source>
</reference>
<comment type="caution">
    <text evidence="1">The sequence shown here is derived from an EMBL/GenBank/DDBJ whole genome shotgun (WGS) entry which is preliminary data.</text>
</comment>